<accession>A0ABT4AM39</accession>
<proteinExistence type="inferred from homology"/>
<keyword evidence="2 9" id="KW-0566">Pantothenate biosynthesis</keyword>
<keyword evidence="4 9" id="KW-0068">Autocatalytic cleavage</keyword>
<keyword evidence="7 9" id="KW-0704">Schiff base</keyword>
<keyword evidence="5 9" id="KW-0865">Zymogen</keyword>
<gene>
    <name evidence="9" type="primary">panD</name>
    <name evidence="10" type="ORF">OV287_48795</name>
</gene>
<evidence type="ECO:0000313" key="11">
    <source>
        <dbReference type="Proteomes" id="UP001207654"/>
    </source>
</evidence>
<dbReference type="EC" id="4.1.1.11" evidence="9"/>
<evidence type="ECO:0000313" key="10">
    <source>
        <dbReference type="EMBL" id="MCY1082371.1"/>
    </source>
</evidence>
<feature type="chain" id="PRO_5044899653" description="Aspartate 1-decarboxylase beta chain" evidence="9">
    <location>
        <begin position="1"/>
        <end position="24"/>
    </location>
</feature>
<dbReference type="PIRSF" id="PIRSF006246">
    <property type="entry name" value="Asp_decarbox"/>
    <property type="match status" value="1"/>
</dbReference>
<feature type="active site" description="Proton donor" evidence="9">
    <location>
        <position position="58"/>
    </location>
</feature>
<dbReference type="GO" id="GO:0004068">
    <property type="term" value="F:aspartate 1-decarboxylase activity"/>
    <property type="evidence" value="ECO:0007669"/>
    <property type="project" value="UniProtKB-EC"/>
</dbReference>
<dbReference type="PANTHER" id="PTHR21012:SF0">
    <property type="entry name" value="ASPARTATE 1-DECARBOXYLASE"/>
    <property type="match status" value="1"/>
</dbReference>
<protein>
    <recommendedName>
        <fullName evidence="9">Aspartate 1-decarboxylase</fullName>
        <ecNumber evidence="9">4.1.1.11</ecNumber>
    </recommendedName>
    <alternativeName>
        <fullName evidence="9">Aspartate alpha-decarboxylase</fullName>
    </alternativeName>
    <component>
        <recommendedName>
            <fullName evidence="9">Aspartate 1-decarboxylase beta chain</fullName>
        </recommendedName>
    </component>
    <component>
        <recommendedName>
            <fullName evidence="9">Aspartate 1-decarboxylase alpha chain</fullName>
        </recommendedName>
    </component>
</protein>
<dbReference type="CDD" id="cd06919">
    <property type="entry name" value="Asp_decarbox"/>
    <property type="match status" value="1"/>
</dbReference>
<evidence type="ECO:0000256" key="9">
    <source>
        <dbReference type="HAMAP-Rule" id="MF_00446"/>
    </source>
</evidence>
<reference evidence="10 11" key="1">
    <citation type="submission" date="2022-11" db="EMBL/GenBank/DDBJ databases">
        <title>Minimal conservation of predation-associated metabolite biosynthetic gene clusters underscores biosynthetic potential of Myxococcota including descriptions for ten novel species: Archangium lansinium sp. nov., Myxococcus landrumus sp. nov., Nannocystis bai.</title>
        <authorList>
            <person name="Ahearne A."/>
            <person name="Stevens C."/>
            <person name="Phillips K."/>
        </authorList>
    </citation>
    <scope>NUCLEOTIDE SEQUENCE [LARGE SCALE GENOMIC DNA]</scope>
    <source>
        <strain evidence="10 11">MIWBW</strain>
    </source>
</reference>
<dbReference type="InterPro" id="IPR003190">
    <property type="entry name" value="Asp_decarbox"/>
</dbReference>
<dbReference type="Gene3D" id="2.40.40.20">
    <property type="match status" value="1"/>
</dbReference>
<evidence type="ECO:0000256" key="3">
    <source>
        <dbReference type="ARBA" id="ARBA00022793"/>
    </source>
</evidence>
<comment type="pathway">
    <text evidence="9">Cofactor biosynthesis; (R)-pantothenate biosynthesis; beta-alanine from L-aspartate: step 1/1.</text>
</comment>
<comment type="PTM">
    <text evidence="9">Is synthesized initially as an inactive proenzyme, which is activated by self-cleavage at a specific serine bond to produce a beta-subunit with a hydroxyl group at its C-terminus and an alpha-subunit with a pyruvoyl group at its N-terminus.</text>
</comment>
<feature type="modified residue" description="Pyruvic acid (Ser)" evidence="9">
    <location>
        <position position="25"/>
    </location>
</feature>
<dbReference type="SUPFAM" id="SSF50692">
    <property type="entry name" value="ADC-like"/>
    <property type="match status" value="1"/>
</dbReference>
<keyword evidence="3 9" id="KW-0210">Decarboxylase</keyword>
<dbReference type="EMBL" id="JAPNKA010000001">
    <property type="protein sequence ID" value="MCY1082371.1"/>
    <property type="molecule type" value="Genomic_DNA"/>
</dbReference>
<feature type="chain" id="PRO_5044899652" description="Aspartate 1-decarboxylase alpha chain" evidence="9">
    <location>
        <begin position="25"/>
        <end position="130"/>
    </location>
</feature>
<evidence type="ECO:0000256" key="1">
    <source>
        <dbReference type="ARBA" id="ARBA00022490"/>
    </source>
</evidence>
<evidence type="ECO:0000256" key="2">
    <source>
        <dbReference type="ARBA" id="ARBA00022655"/>
    </source>
</evidence>
<name>A0ABT4AM39_9BACT</name>
<evidence type="ECO:0000256" key="5">
    <source>
        <dbReference type="ARBA" id="ARBA00023145"/>
    </source>
</evidence>
<feature type="binding site" evidence="9">
    <location>
        <position position="57"/>
    </location>
    <ligand>
        <name>substrate</name>
    </ligand>
</feature>
<keyword evidence="6 9" id="KW-0456">Lyase</keyword>
<comment type="cofactor">
    <cofactor evidence="9">
        <name>pyruvate</name>
        <dbReference type="ChEBI" id="CHEBI:15361"/>
    </cofactor>
    <text evidence="9">Binds 1 pyruvoyl group covalently per subunit.</text>
</comment>
<evidence type="ECO:0000256" key="4">
    <source>
        <dbReference type="ARBA" id="ARBA00022813"/>
    </source>
</evidence>
<sequence>MRRILFKSKIHRATVTQADLDYEGSVTIDSQLLRAADILPFEKVAVWNVTRGTRLETYALEGEAGSGVICINGAAAHLNKPGDLVILATFAEVEEHEARHWKPTVVFVDPKNRIVPGKTEEIPGPARRIA</sequence>
<comment type="subunit">
    <text evidence="9">Heterooctamer of four alpha and four beta subunits.</text>
</comment>
<dbReference type="HAMAP" id="MF_00446">
    <property type="entry name" value="PanD"/>
    <property type="match status" value="1"/>
</dbReference>
<dbReference type="Proteomes" id="UP001207654">
    <property type="component" value="Unassembled WGS sequence"/>
</dbReference>
<organism evidence="10 11">
    <name type="scientific">Archangium lansingense</name>
    <dbReference type="NCBI Taxonomy" id="2995310"/>
    <lineage>
        <taxon>Bacteria</taxon>
        <taxon>Pseudomonadati</taxon>
        <taxon>Myxococcota</taxon>
        <taxon>Myxococcia</taxon>
        <taxon>Myxococcales</taxon>
        <taxon>Cystobacterineae</taxon>
        <taxon>Archangiaceae</taxon>
        <taxon>Archangium</taxon>
    </lineage>
</organism>
<dbReference type="RefSeq" id="WP_267540943.1">
    <property type="nucleotide sequence ID" value="NZ_JAPNKA010000001.1"/>
</dbReference>
<comment type="caution">
    <text evidence="10">The sequence shown here is derived from an EMBL/GenBank/DDBJ whole genome shotgun (WGS) entry which is preliminary data.</text>
</comment>
<keyword evidence="11" id="KW-1185">Reference proteome</keyword>
<evidence type="ECO:0000256" key="8">
    <source>
        <dbReference type="ARBA" id="ARBA00023317"/>
    </source>
</evidence>
<keyword evidence="1 9" id="KW-0963">Cytoplasm</keyword>
<feature type="active site" description="Schiff-base intermediate with substrate; via pyruvic acid" evidence="9">
    <location>
        <position position="25"/>
    </location>
</feature>
<comment type="subcellular location">
    <subcellularLocation>
        <location evidence="9">Cytoplasm</location>
    </subcellularLocation>
</comment>
<evidence type="ECO:0000256" key="7">
    <source>
        <dbReference type="ARBA" id="ARBA00023270"/>
    </source>
</evidence>
<comment type="function">
    <text evidence="9">Catalyzes the pyruvoyl-dependent decarboxylation of aspartate to produce beta-alanine.</text>
</comment>
<comment type="catalytic activity">
    <reaction evidence="9">
        <text>L-aspartate + H(+) = beta-alanine + CO2</text>
        <dbReference type="Rhea" id="RHEA:19497"/>
        <dbReference type="ChEBI" id="CHEBI:15378"/>
        <dbReference type="ChEBI" id="CHEBI:16526"/>
        <dbReference type="ChEBI" id="CHEBI:29991"/>
        <dbReference type="ChEBI" id="CHEBI:57966"/>
        <dbReference type="EC" id="4.1.1.11"/>
    </reaction>
</comment>
<dbReference type="InterPro" id="IPR009010">
    <property type="entry name" value="Asp_de-COase-like_dom_sf"/>
</dbReference>
<evidence type="ECO:0000256" key="6">
    <source>
        <dbReference type="ARBA" id="ARBA00023239"/>
    </source>
</evidence>
<dbReference type="Pfam" id="PF02261">
    <property type="entry name" value="Asp_decarbox"/>
    <property type="match status" value="1"/>
</dbReference>
<dbReference type="NCBIfam" id="TIGR00223">
    <property type="entry name" value="panD"/>
    <property type="match status" value="1"/>
</dbReference>
<comment type="similarity">
    <text evidence="9">Belongs to the PanD family.</text>
</comment>
<feature type="binding site" evidence="9">
    <location>
        <begin position="73"/>
        <end position="75"/>
    </location>
    <ligand>
        <name>substrate</name>
    </ligand>
</feature>
<dbReference type="PANTHER" id="PTHR21012">
    <property type="entry name" value="ASPARTATE 1-DECARBOXYLASE"/>
    <property type="match status" value="1"/>
</dbReference>
<keyword evidence="8 9" id="KW-0670">Pyruvate</keyword>